<dbReference type="FunFam" id="3.40.50.300:FF:000454">
    <property type="entry name" value="Protein CLP1 homolog"/>
    <property type="match status" value="1"/>
</dbReference>
<keyword evidence="2" id="KW-0067">ATP-binding</keyword>
<dbReference type="EMBL" id="VIIS01001674">
    <property type="protein sequence ID" value="KAF0294623.1"/>
    <property type="molecule type" value="Genomic_DNA"/>
</dbReference>
<evidence type="ECO:0000259" key="3">
    <source>
        <dbReference type="Pfam" id="PF06807"/>
    </source>
</evidence>
<comment type="caution">
    <text evidence="5">The sequence shown here is derived from an EMBL/GenBank/DDBJ whole genome shotgun (WGS) entry which is preliminary data.</text>
</comment>
<accession>A0A6A4VLX1</accession>
<dbReference type="EMBL" id="VIIS01000440">
    <property type="protein sequence ID" value="KAF0309033.1"/>
    <property type="molecule type" value="Genomic_DNA"/>
</dbReference>
<dbReference type="Pfam" id="PF16575">
    <property type="entry name" value="CLP1_P"/>
    <property type="match status" value="1"/>
</dbReference>
<dbReference type="AlphaFoldDB" id="A0A6A4VLX1"/>
<protein>
    <submittedName>
        <fullName evidence="5">Protein CLP1</fullName>
    </submittedName>
</protein>
<evidence type="ECO:0000256" key="1">
    <source>
        <dbReference type="ARBA" id="ARBA00022741"/>
    </source>
</evidence>
<feature type="domain" description="Clp1 P-loop" evidence="4">
    <location>
        <begin position="32"/>
        <end position="218"/>
    </location>
</feature>
<dbReference type="Gene3D" id="3.40.50.300">
    <property type="entry name" value="P-loop containing nucleotide triphosphate hydrolases"/>
    <property type="match status" value="1"/>
</dbReference>
<dbReference type="GO" id="GO:0006388">
    <property type="term" value="P:tRNA splicing, via endonucleolytic cleavage and ligation"/>
    <property type="evidence" value="ECO:0007669"/>
    <property type="project" value="TreeGrafter"/>
</dbReference>
<dbReference type="FunFam" id="2.40.30.330:FF:000001">
    <property type="entry name" value="Protein CLP1 homolog"/>
    <property type="match status" value="1"/>
</dbReference>
<dbReference type="InterPro" id="IPR045116">
    <property type="entry name" value="Clp1/Grc3"/>
</dbReference>
<feature type="domain" description="Clp1 C-terminal" evidence="3">
    <location>
        <begin position="223"/>
        <end position="334"/>
    </location>
</feature>
<dbReference type="InterPro" id="IPR027417">
    <property type="entry name" value="P-loop_NTPase"/>
</dbReference>
<keyword evidence="1" id="KW-0547">Nucleotide-binding</keyword>
<keyword evidence="7" id="KW-1185">Reference proteome</keyword>
<dbReference type="Pfam" id="PF06807">
    <property type="entry name" value="Clp1"/>
    <property type="match status" value="1"/>
</dbReference>
<dbReference type="InterPro" id="IPR038238">
    <property type="entry name" value="Clp1_C_sf"/>
</dbReference>
<evidence type="ECO:0000259" key="4">
    <source>
        <dbReference type="Pfam" id="PF16575"/>
    </source>
</evidence>
<evidence type="ECO:0000313" key="7">
    <source>
        <dbReference type="Proteomes" id="UP000440578"/>
    </source>
</evidence>
<dbReference type="PANTHER" id="PTHR12755">
    <property type="entry name" value="CLEAVAGE/POLYADENYLATION FACTOR IA SUBUNIT CLP1P"/>
    <property type="match status" value="1"/>
</dbReference>
<gene>
    <name evidence="5" type="primary">cbc_0</name>
    <name evidence="6" type="synonym">cbc_1</name>
    <name evidence="5" type="ORF">FJT64_007748</name>
    <name evidence="6" type="ORF">FJT64_019780</name>
</gene>
<name>A0A6A4VLX1_AMPAM</name>
<dbReference type="GO" id="GO:0005524">
    <property type="term" value="F:ATP binding"/>
    <property type="evidence" value="ECO:0007669"/>
    <property type="project" value="UniProtKB-KW"/>
</dbReference>
<dbReference type="GO" id="GO:0005634">
    <property type="term" value="C:nucleus"/>
    <property type="evidence" value="ECO:0007669"/>
    <property type="project" value="TreeGrafter"/>
</dbReference>
<dbReference type="OrthoDB" id="258143at2759"/>
<dbReference type="SUPFAM" id="SSF52540">
    <property type="entry name" value="P-loop containing nucleoside triphosphate hydrolases"/>
    <property type="match status" value="1"/>
</dbReference>
<dbReference type="Gene3D" id="2.40.30.330">
    <property type="entry name" value="Pre-mRNA cleavage complex subunit Clp1, C-terminal domain"/>
    <property type="match status" value="1"/>
</dbReference>
<evidence type="ECO:0000313" key="5">
    <source>
        <dbReference type="EMBL" id="KAF0294623.1"/>
    </source>
</evidence>
<dbReference type="Proteomes" id="UP000440578">
    <property type="component" value="Unassembled WGS sequence"/>
</dbReference>
<sequence>MVMYLNTHAALEQMRRRAEKEGGRGPVCMVAGPTDVGKSTLATLLVNYAVRAGRRPLLVDLDVGQGAISVPGTIGAMMVERVAAVEEGFTQTAPIVFHMGHKSPGDNTACYRLLASKLAETVSERMRANRRCGASGCVINTCGWVKGEGYKALTHMAVAFEVDVVLVLDHERLYNELVRDMPNFVEVVFLPKSGGVSERNKMQRMEARDARIRSYFYGQCGELYPHSFDVKFSDVKVFKIGAPKIPESALPLGMKIEDNDTKVVPVAPGPALLHHLLAVSYAESADEDLITTNMAGVVCVTAVDVENETLTLLSPQPRPLPRSILLLSEVQFMDSQ</sequence>
<proteinExistence type="predicted"/>
<evidence type="ECO:0000256" key="2">
    <source>
        <dbReference type="ARBA" id="ARBA00022840"/>
    </source>
</evidence>
<organism evidence="5 7">
    <name type="scientific">Amphibalanus amphitrite</name>
    <name type="common">Striped barnacle</name>
    <name type="synonym">Balanus amphitrite</name>
    <dbReference type="NCBI Taxonomy" id="1232801"/>
    <lineage>
        <taxon>Eukaryota</taxon>
        <taxon>Metazoa</taxon>
        <taxon>Ecdysozoa</taxon>
        <taxon>Arthropoda</taxon>
        <taxon>Crustacea</taxon>
        <taxon>Multicrustacea</taxon>
        <taxon>Cirripedia</taxon>
        <taxon>Thoracica</taxon>
        <taxon>Thoracicalcarea</taxon>
        <taxon>Balanomorpha</taxon>
        <taxon>Balanoidea</taxon>
        <taxon>Balanidae</taxon>
        <taxon>Amphibalaninae</taxon>
        <taxon>Amphibalanus</taxon>
    </lineage>
</organism>
<reference evidence="5 7" key="1">
    <citation type="submission" date="2019-07" db="EMBL/GenBank/DDBJ databases">
        <title>Draft genome assembly of a fouling barnacle, Amphibalanus amphitrite (Darwin, 1854): The first reference genome for Thecostraca.</title>
        <authorList>
            <person name="Kim W."/>
        </authorList>
    </citation>
    <scope>NUCLEOTIDE SEQUENCE [LARGE SCALE GENOMIC DNA]</scope>
    <source>
        <strain evidence="5">SNU_AA5</strain>
        <tissue evidence="5">Soma without cirri and trophi</tissue>
    </source>
</reference>
<dbReference type="GO" id="GO:0031124">
    <property type="term" value="P:mRNA 3'-end processing"/>
    <property type="evidence" value="ECO:0007669"/>
    <property type="project" value="InterPro"/>
</dbReference>
<evidence type="ECO:0000313" key="6">
    <source>
        <dbReference type="EMBL" id="KAF0309033.1"/>
    </source>
</evidence>
<dbReference type="GO" id="GO:0051731">
    <property type="term" value="F:polynucleotide 5'-hydroxyl-kinase activity"/>
    <property type="evidence" value="ECO:0007669"/>
    <property type="project" value="InterPro"/>
</dbReference>
<dbReference type="PANTHER" id="PTHR12755:SF6">
    <property type="entry name" value="POLYRIBONUCLEOTIDE 5'-HYDROXYL-KINASE CLP1"/>
    <property type="match status" value="1"/>
</dbReference>
<dbReference type="InterPro" id="IPR032319">
    <property type="entry name" value="CLP1_P"/>
</dbReference>
<dbReference type="InterPro" id="IPR010655">
    <property type="entry name" value="Clp1_C"/>
</dbReference>